<dbReference type="SUPFAM" id="SSF54565">
    <property type="entry name" value="Ribosomal protein S16"/>
    <property type="match status" value="1"/>
</dbReference>
<dbReference type="NCBIfam" id="TIGR00002">
    <property type="entry name" value="S16"/>
    <property type="match status" value="1"/>
</dbReference>
<name>A0A1F5G1R9_9BACT</name>
<dbReference type="Proteomes" id="UP000176317">
    <property type="component" value="Unassembled WGS sequence"/>
</dbReference>
<dbReference type="Pfam" id="PF00886">
    <property type="entry name" value="Ribosomal_S16"/>
    <property type="match status" value="1"/>
</dbReference>
<evidence type="ECO:0000256" key="3">
    <source>
        <dbReference type="HAMAP-Rule" id="MF_00385"/>
    </source>
</evidence>
<dbReference type="GO" id="GO:0005737">
    <property type="term" value="C:cytoplasm"/>
    <property type="evidence" value="ECO:0007669"/>
    <property type="project" value="UniProtKB-ARBA"/>
</dbReference>
<evidence type="ECO:0000313" key="4">
    <source>
        <dbReference type="EMBL" id="OGD85810.1"/>
    </source>
</evidence>
<protein>
    <recommendedName>
        <fullName evidence="3">Small ribosomal subunit protein bS16</fullName>
    </recommendedName>
</protein>
<gene>
    <name evidence="3" type="primary">rpsP</name>
    <name evidence="4" type="ORF">A2164_00915</name>
</gene>
<dbReference type="HAMAP" id="MF_00385">
    <property type="entry name" value="Ribosomal_bS16"/>
    <property type="match status" value="1"/>
</dbReference>
<dbReference type="Gene3D" id="3.30.1320.10">
    <property type="match status" value="1"/>
</dbReference>
<keyword evidence="2 3" id="KW-0687">Ribonucleoprotein</keyword>
<dbReference type="InterPro" id="IPR000307">
    <property type="entry name" value="Ribosomal_bS16"/>
</dbReference>
<proteinExistence type="inferred from homology"/>
<dbReference type="GO" id="GO:0006412">
    <property type="term" value="P:translation"/>
    <property type="evidence" value="ECO:0007669"/>
    <property type="project" value="UniProtKB-UniRule"/>
</dbReference>
<dbReference type="InterPro" id="IPR023803">
    <property type="entry name" value="Ribosomal_bS16_dom_sf"/>
</dbReference>
<evidence type="ECO:0000256" key="1">
    <source>
        <dbReference type="ARBA" id="ARBA00022980"/>
    </source>
</evidence>
<comment type="caution">
    <text evidence="4">The sequence shown here is derived from an EMBL/GenBank/DDBJ whole genome shotgun (WGS) entry which is preliminary data.</text>
</comment>
<comment type="similarity">
    <text evidence="3">Belongs to the bacterial ribosomal protein bS16 family.</text>
</comment>
<dbReference type="EMBL" id="MFAT01000055">
    <property type="protein sequence ID" value="OGD85810.1"/>
    <property type="molecule type" value="Genomic_DNA"/>
</dbReference>
<dbReference type="GO" id="GO:0015935">
    <property type="term" value="C:small ribosomal subunit"/>
    <property type="evidence" value="ECO:0007669"/>
    <property type="project" value="TreeGrafter"/>
</dbReference>
<dbReference type="PANTHER" id="PTHR12919:SF20">
    <property type="entry name" value="SMALL RIBOSOMAL SUBUNIT PROTEIN BS16M"/>
    <property type="match status" value="1"/>
</dbReference>
<dbReference type="AlphaFoldDB" id="A0A1F5G1R9"/>
<accession>A0A1F5G1R9</accession>
<keyword evidence="1 3" id="KW-0689">Ribosomal protein</keyword>
<reference evidence="4 5" key="1">
    <citation type="journal article" date="2016" name="Nat. Commun.">
        <title>Thousands of microbial genomes shed light on interconnected biogeochemical processes in an aquifer system.</title>
        <authorList>
            <person name="Anantharaman K."/>
            <person name="Brown C.T."/>
            <person name="Hug L.A."/>
            <person name="Sharon I."/>
            <person name="Castelle C.J."/>
            <person name="Probst A.J."/>
            <person name="Thomas B.C."/>
            <person name="Singh A."/>
            <person name="Wilkins M.J."/>
            <person name="Karaoz U."/>
            <person name="Brodie E.L."/>
            <person name="Williams K.H."/>
            <person name="Hubbard S.S."/>
            <person name="Banfield J.F."/>
        </authorList>
    </citation>
    <scope>NUCLEOTIDE SEQUENCE [LARGE SCALE GENOMIC DNA]</scope>
</reference>
<dbReference type="GO" id="GO:0003735">
    <property type="term" value="F:structural constituent of ribosome"/>
    <property type="evidence" value="ECO:0007669"/>
    <property type="project" value="InterPro"/>
</dbReference>
<organism evidence="4 5">
    <name type="scientific">Candidatus Curtissbacteria bacterium RBG_13_35_7</name>
    <dbReference type="NCBI Taxonomy" id="1797705"/>
    <lineage>
        <taxon>Bacteria</taxon>
        <taxon>Candidatus Curtissiibacteriota</taxon>
    </lineage>
</organism>
<sequence length="81" mass="9312">MSVKIRLAKTGKKHHISYRLVAQDTKSKRDGKFLEILGYYLPYLKNTSNFKVKKDRLGYWISKGAKPTLSVSKLLATKIKL</sequence>
<evidence type="ECO:0000313" key="5">
    <source>
        <dbReference type="Proteomes" id="UP000176317"/>
    </source>
</evidence>
<dbReference type="PANTHER" id="PTHR12919">
    <property type="entry name" value="30S RIBOSOMAL PROTEIN S16"/>
    <property type="match status" value="1"/>
</dbReference>
<evidence type="ECO:0000256" key="2">
    <source>
        <dbReference type="ARBA" id="ARBA00023274"/>
    </source>
</evidence>